<reference evidence="5" key="2">
    <citation type="submission" date="2020-12" db="EMBL/GenBank/DDBJ databases">
        <title>New Spironucleus salmonicida genome in near-complete chromosomes.</title>
        <authorList>
            <person name="Xu F."/>
            <person name="Kurt Z."/>
            <person name="Jimenez-Gonzalez A."/>
            <person name="Astvaldsson A."/>
            <person name="Andersson J.O."/>
            <person name="Svard S.G."/>
        </authorList>
    </citation>
    <scope>NUCLEOTIDE SEQUENCE</scope>
    <source>
        <strain evidence="5">ATCC 50377</strain>
    </source>
</reference>
<keyword evidence="2" id="KW-1133">Transmembrane helix</keyword>
<dbReference type="PANTHER" id="PTHR14237:SF80">
    <property type="entry name" value="MOLYBDENUM COFACTOR SULFURASE"/>
    <property type="match status" value="1"/>
</dbReference>
<dbReference type="Gene3D" id="3.40.640.10">
    <property type="entry name" value="Type I PLP-dependent aspartate aminotransferase-like (Major domain)"/>
    <property type="match status" value="1"/>
</dbReference>
<gene>
    <name evidence="4" type="ORF">SS50377_18322</name>
    <name evidence="5" type="ORF">SS50377_22493</name>
</gene>
<evidence type="ECO:0000256" key="2">
    <source>
        <dbReference type="SAM" id="Phobius"/>
    </source>
</evidence>
<evidence type="ECO:0000259" key="3">
    <source>
        <dbReference type="Pfam" id="PF00266"/>
    </source>
</evidence>
<dbReference type="InterPro" id="IPR015421">
    <property type="entry name" value="PyrdxlP-dep_Trfase_major"/>
</dbReference>
<evidence type="ECO:0000256" key="1">
    <source>
        <dbReference type="SAM" id="MobiDB-lite"/>
    </source>
</evidence>
<feature type="domain" description="Aminotransferase class V" evidence="3">
    <location>
        <begin position="101"/>
        <end position="534"/>
    </location>
</feature>
<name>V6LBY9_9EUKA</name>
<sequence length="558" mass="62668">MSQQTDLDIKSKSRQQQLQKEEEPKIIQQKNRKMNIKHLCILLTVLFAIGFIYLLNYNSKSPKLTESQRQFIKEHPGYGLNGQLESLRRKEFSYLTKNGTYLDFTGAGMFQESQLQNTINELSNNLYCNTHSLSACSKNTDKTVEEVRNALLDYFNAPKGTYSIIFTASATAALKLVGDSFPWSNSSKFLYSKHNHNSVLGMRRLAIANGAKYQTLPWDYYLNIQKPVKMETAREVLTKHYHDEDDGNTTYNLLAFPAECNFSGIKYPLDIVQNFEANDEGETYNQGKWHVLLDVAAYIPTHKLDLNATPVSFAVMSFYKMFGFPTGIGALIVRNDAAGLLRKTWFAGGSVVMASCDSDYCKLKPRYSEKFEDGSLNYQGILGVKYGLQAIKNVGIDNIQDHICALRTRAWERSQKITHSNGRKLFVVYGEHHLDCSVQGGILSFNLIDKSGNFIGYTKLTTSAAEHNFMLRAGCSCNPGACTNYLGLSEEQVIKTSANRSSCGDDIDNINGIPLGAVRISFGYPNNIQDVDSFFDYIEANWVDYQGKSDFGGFSGMM</sequence>
<dbReference type="Proteomes" id="UP000018208">
    <property type="component" value="Unassembled WGS sequence"/>
</dbReference>
<dbReference type="AlphaFoldDB" id="V6LBY9"/>
<dbReference type="SUPFAM" id="SSF53383">
    <property type="entry name" value="PLP-dependent transferases"/>
    <property type="match status" value="1"/>
</dbReference>
<feature type="transmembrane region" description="Helical" evidence="2">
    <location>
        <begin position="39"/>
        <end position="57"/>
    </location>
</feature>
<dbReference type="EMBL" id="AUWU02000003">
    <property type="protein sequence ID" value="KAH0574878.1"/>
    <property type="molecule type" value="Genomic_DNA"/>
</dbReference>
<dbReference type="VEuPathDB" id="GiardiaDB:SS50377_22493"/>
<proteinExistence type="predicted"/>
<organism evidence="4">
    <name type="scientific">Spironucleus salmonicida</name>
    <dbReference type="NCBI Taxonomy" id="348837"/>
    <lineage>
        <taxon>Eukaryota</taxon>
        <taxon>Metamonada</taxon>
        <taxon>Diplomonadida</taxon>
        <taxon>Hexamitidae</taxon>
        <taxon>Hexamitinae</taxon>
        <taxon>Spironucleus</taxon>
    </lineage>
</organism>
<keyword evidence="2" id="KW-0472">Membrane</keyword>
<keyword evidence="6" id="KW-1185">Reference proteome</keyword>
<evidence type="ECO:0000313" key="6">
    <source>
        <dbReference type="Proteomes" id="UP000018208"/>
    </source>
</evidence>
<keyword evidence="2" id="KW-0812">Transmembrane</keyword>
<accession>V6LBY9</accession>
<dbReference type="InterPro" id="IPR015424">
    <property type="entry name" value="PyrdxlP-dep_Trfase"/>
</dbReference>
<dbReference type="InterPro" id="IPR000192">
    <property type="entry name" value="Aminotrans_V_dom"/>
</dbReference>
<dbReference type="Pfam" id="PF00266">
    <property type="entry name" value="Aminotran_5"/>
    <property type="match status" value="1"/>
</dbReference>
<dbReference type="PANTHER" id="PTHR14237">
    <property type="entry name" value="MOLYBDOPTERIN COFACTOR SULFURASE MOSC"/>
    <property type="match status" value="1"/>
</dbReference>
<dbReference type="OrthoDB" id="10264306at2759"/>
<evidence type="ECO:0000313" key="4">
    <source>
        <dbReference type="EMBL" id="EST42015.1"/>
    </source>
</evidence>
<dbReference type="EMBL" id="KI546166">
    <property type="protein sequence ID" value="EST42015.1"/>
    <property type="molecule type" value="Genomic_DNA"/>
</dbReference>
<protein>
    <submittedName>
        <fullName evidence="4">Molybdenum cofactor sulfurase</fullName>
    </submittedName>
</protein>
<evidence type="ECO:0000313" key="5">
    <source>
        <dbReference type="EMBL" id="KAH0574878.1"/>
    </source>
</evidence>
<reference evidence="4 5" key="1">
    <citation type="journal article" date="2014" name="PLoS Genet.">
        <title>The Genome of Spironucleus salmonicida Highlights a Fish Pathogen Adapted to Fluctuating Environments.</title>
        <authorList>
            <person name="Xu F."/>
            <person name="Jerlstrom-Hultqvist J."/>
            <person name="Einarsson E."/>
            <person name="Astvaldsson A."/>
            <person name="Svard S.G."/>
            <person name="Andersson J.O."/>
        </authorList>
    </citation>
    <scope>NUCLEOTIDE SEQUENCE</scope>
    <source>
        <strain evidence="5">ATCC 50377</strain>
    </source>
</reference>
<dbReference type="InterPro" id="IPR015422">
    <property type="entry name" value="PyrdxlP-dep_Trfase_small"/>
</dbReference>
<feature type="region of interest" description="Disordered" evidence="1">
    <location>
        <begin position="1"/>
        <end position="24"/>
    </location>
</feature>
<dbReference type="Gene3D" id="3.90.1150.10">
    <property type="entry name" value="Aspartate Aminotransferase, domain 1"/>
    <property type="match status" value="1"/>
</dbReference>